<evidence type="ECO:0000256" key="4">
    <source>
        <dbReference type="PROSITE-ProRule" id="PRU00175"/>
    </source>
</evidence>
<dbReference type="Gene3D" id="3.30.40.10">
    <property type="entry name" value="Zinc/RING finger domain, C3HC4 (zinc finger)"/>
    <property type="match status" value="1"/>
</dbReference>
<organism evidence="7 8">
    <name type="scientific">Diutina rugosa</name>
    <name type="common">Yeast</name>
    <name type="synonym">Candida rugosa</name>
    <dbReference type="NCBI Taxonomy" id="5481"/>
    <lineage>
        <taxon>Eukaryota</taxon>
        <taxon>Fungi</taxon>
        <taxon>Dikarya</taxon>
        <taxon>Ascomycota</taxon>
        <taxon>Saccharomycotina</taxon>
        <taxon>Pichiomycetes</taxon>
        <taxon>Debaryomycetaceae</taxon>
        <taxon>Diutina</taxon>
    </lineage>
</organism>
<dbReference type="OrthoDB" id="5588846at2759"/>
<dbReference type="SMART" id="SM00184">
    <property type="entry name" value="RING"/>
    <property type="match status" value="1"/>
</dbReference>
<dbReference type="VEuPathDB" id="FungiDB:DIURU_002138"/>
<dbReference type="PROSITE" id="PS51382">
    <property type="entry name" value="SPX"/>
    <property type="match status" value="1"/>
</dbReference>
<dbReference type="RefSeq" id="XP_034013061.1">
    <property type="nucleotide sequence ID" value="XM_034154757.1"/>
</dbReference>
<proteinExistence type="predicted"/>
<evidence type="ECO:0000256" key="1">
    <source>
        <dbReference type="ARBA" id="ARBA00022723"/>
    </source>
</evidence>
<dbReference type="InterPro" id="IPR013083">
    <property type="entry name" value="Znf_RING/FYVE/PHD"/>
</dbReference>
<dbReference type="AlphaFoldDB" id="A0A642URF6"/>
<evidence type="ECO:0000256" key="2">
    <source>
        <dbReference type="ARBA" id="ARBA00022771"/>
    </source>
</evidence>
<protein>
    <submittedName>
        <fullName evidence="7">Uncharacterized protein</fullName>
    </submittedName>
</protein>
<dbReference type="PANTHER" id="PTHR23327">
    <property type="entry name" value="RING FINGER PROTEIN 127"/>
    <property type="match status" value="1"/>
</dbReference>
<dbReference type="PROSITE" id="PS50089">
    <property type="entry name" value="ZF_RING_2"/>
    <property type="match status" value="1"/>
</dbReference>
<dbReference type="OMA" id="CIRCLIV"/>
<dbReference type="GeneID" id="54780789"/>
<name>A0A642URF6_DIURU</name>
<dbReference type="InterPro" id="IPR004331">
    <property type="entry name" value="SPX_dom"/>
</dbReference>
<keyword evidence="8" id="KW-1185">Reference proteome</keyword>
<feature type="domain" description="RING-type" evidence="5">
    <location>
        <begin position="337"/>
        <end position="376"/>
    </location>
</feature>
<dbReference type="InterPro" id="IPR017907">
    <property type="entry name" value="Znf_RING_CS"/>
</dbReference>
<sequence length="431" mass="49837">MKFGKQLERQLEAENLPEEWVEAAIQYKALKKCINMIVGELEILGLSKATSKLLLGSEEVDISPENRKLAQYTLTKGKSGTSIVPRLEILPGDDVHPEIWSQLRQRVESNAHVVNEPTNSVIRPTITEIKDDGTIVVSLHSDVKFFTMLENELSQLDELREREERKLLTECESISEQVKTLSSPSQSRKDLYAWRELFRVYIDSEVYFRYNESNSSAAERDSDKIEQNLEQFLLNMRQSKILDKFSQRQSLSTFNRFVAMNFHLLKMLQFQQMNSTALRKILKKFDKQTNFGIKNTFPRLVSDDHVFIKGGSLAQSICYVIQSQILALVPQLEDYTCPVCMSIAYKPIQLDCGHRFCVRCLVKMKQQEQGDCPICRSSRAIMAADGSHLDVEAMKKMEVYFPIEVKQKLRERNQEKFRDWRGGSQDKCHIM</sequence>
<evidence type="ECO:0000256" key="3">
    <source>
        <dbReference type="ARBA" id="ARBA00022833"/>
    </source>
</evidence>
<keyword evidence="1" id="KW-0479">Metal-binding</keyword>
<gene>
    <name evidence="7" type="ORF">DIURU_002138</name>
</gene>
<evidence type="ECO:0000313" key="8">
    <source>
        <dbReference type="Proteomes" id="UP000449547"/>
    </source>
</evidence>
<dbReference type="EMBL" id="SWFT01000065">
    <property type="protein sequence ID" value="KAA8903916.1"/>
    <property type="molecule type" value="Genomic_DNA"/>
</dbReference>
<dbReference type="SUPFAM" id="SSF57850">
    <property type="entry name" value="RING/U-box"/>
    <property type="match status" value="1"/>
</dbReference>
<evidence type="ECO:0000259" key="6">
    <source>
        <dbReference type="PROSITE" id="PS51382"/>
    </source>
</evidence>
<dbReference type="GO" id="GO:0008270">
    <property type="term" value="F:zinc ion binding"/>
    <property type="evidence" value="ECO:0007669"/>
    <property type="project" value="UniProtKB-KW"/>
</dbReference>
<dbReference type="Proteomes" id="UP000449547">
    <property type="component" value="Unassembled WGS sequence"/>
</dbReference>
<feature type="domain" description="SPX" evidence="6">
    <location>
        <begin position="1"/>
        <end position="299"/>
    </location>
</feature>
<evidence type="ECO:0000259" key="5">
    <source>
        <dbReference type="PROSITE" id="PS50089"/>
    </source>
</evidence>
<comment type="caution">
    <text evidence="7">The sequence shown here is derived from an EMBL/GenBank/DDBJ whole genome shotgun (WGS) entry which is preliminary data.</text>
</comment>
<keyword evidence="2 4" id="KW-0863">Zinc-finger</keyword>
<dbReference type="Pfam" id="PF03105">
    <property type="entry name" value="SPX"/>
    <property type="match status" value="1"/>
</dbReference>
<dbReference type="PANTHER" id="PTHR23327:SF51">
    <property type="entry name" value="TRANSCRIPTIONAL REGULATOR OF YEAST FORM ADHERENCE 3"/>
    <property type="match status" value="1"/>
</dbReference>
<dbReference type="Pfam" id="PF15227">
    <property type="entry name" value="zf-C3HC4_4"/>
    <property type="match status" value="1"/>
</dbReference>
<reference evidence="7 8" key="1">
    <citation type="submission" date="2019-07" db="EMBL/GenBank/DDBJ databases">
        <title>Genome assembly of two rare yeast pathogens: Diutina rugosa and Trichomonascus ciferrii.</title>
        <authorList>
            <person name="Mixao V."/>
            <person name="Saus E."/>
            <person name="Hansen A."/>
            <person name="Lass-Flor C."/>
            <person name="Gabaldon T."/>
        </authorList>
    </citation>
    <scope>NUCLEOTIDE SEQUENCE [LARGE SCALE GENOMIC DNA]</scope>
    <source>
        <strain evidence="7 8">CBS 613</strain>
    </source>
</reference>
<keyword evidence="3" id="KW-0862">Zinc</keyword>
<dbReference type="InterPro" id="IPR001841">
    <property type="entry name" value="Znf_RING"/>
</dbReference>
<dbReference type="PROSITE" id="PS00518">
    <property type="entry name" value="ZF_RING_1"/>
    <property type="match status" value="1"/>
</dbReference>
<accession>A0A642URF6</accession>
<evidence type="ECO:0000313" key="7">
    <source>
        <dbReference type="EMBL" id="KAA8903916.1"/>
    </source>
</evidence>